<dbReference type="InterPro" id="IPR001650">
    <property type="entry name" value="Helicase_C-like"/>
</dbReference>
<keyword evidence="10" id="KW-0347">Helicase</keyword>
<reference evidence="10" key="1">
    <citation type="submission" date="2020-04" db="EMBL/GenBank/DDBJ databases">
        <authorList>
            <person name="Alioto T."/>
            <person name="Alioto T."/>
            <person name="Gomez Garrido J."/>
        </authorList>
    </citation>
    <scope>NUCLEOTIDE SEQUENCE</scope>
    <source>
        <strain evidence="10">A484AB</strain>
    </source>
</reference>
<dbReference type="AlphaFoldDB" id="A0A6S7HA26"/>
<evidence type="ECO:0000256" key="6">
    <source>
        <dbReference type="ARBA" id="ARBA00023242"/>
    </source>
</evidence>
<dbReference type="GO" id="GO:0005524">
    <property type="term" value="F:ATP binding"/>
    <property type="evidence" value="ECO:0007669"/>
    <property type="project" value="UniProtKB-KW"/>
</dbReference>
<dbReference type="GO" id="GO:0005694">
    <property type="term" value="C:chromosome"/>
    <property type="evidence" value="ECO:0007669"/>
    <property type="project" value="TreeGrafter"/>
</dbReference>
<evidence type="ECO:0000256" key="5">
    <source>
        <dbReference type="ARBA" id="ARBA00023235"/>
    </source>
</evidence>
<dbReference type="OrthoDB" id="5986358at2759"/>
<evidence type="ECO:0000256" key="4">
    <source>
        <dbReference type="ARBA" id="ARBA00023125"/>
    </source>
</evidence>
<dbReference type="InterPro" id="IPR011545">
    <property type="entry name" value="DEAD/DEAH_box_helicase_dom"/>
</dbReference>
<keyword evidence="11" id="KW-1185">Reference proteome</keyword>
<dbReference type="SUPFAM" id="SSF52540">
    <property type="entry name" value="P-loop containing nucleoside triphosphate hydrolases"/>
    <property type="match status" value="1"/>
</dbReference>
<evidence type="ECO:0000313" key="11">
    <source>
        <dbReference type="Proteomes" id="UP001152795"/>
    </source>
</evidence>
<dbReference type="Pfam" id="PF00270">
    <property type="entry name" value="DEAD"/>
    <property type="match status" value="1"/>
</dbReference>
<accession>A0A6S7HA26</accession>
<dbReference type="Gene3D" id="3.40.50.300">
    <property type="entry name" value="P-loop containing nucleotide triphosphate hydrolases"/>
    <property type="match status" value="2"/>
</dbReference>
<keyword evidence="10" id="KW-0378">Hydrolase</keyword>
<dbReference type="Proteomes" id="UP001152795">
    <property type="component" value="Unassembled WGS sequence"/>
</dbReference>
<evidence type="ECO:0000256" key="1">
    <source>
        <dbReference type="ARBA" id="ARBA00005446"/>
    </source>
</evidence>
<dbReference type="PANTHER" id="PTHR13710">
    <property type="entry name" value="DNA HELICASE RECQ FAMILY MEMBER"/>
    <property type="match status" value="1"/>
</dbReference>
<dbReference type="GO" id="GO:0009378">
    <property type="term" value="F:four-way junction helicase activity"/>
    <property type="evidence" value="ECO:0007669"/>
    <property type="project" value="TreeGrafter"/>
</dbReference>
<protein>
    <recommendedName>
        <fullName evidence="8">DNA 3'-5' helicase</fullName>
        <ecNumber evidence="8">5.6.2.4</ecNumber>
    </recommendedName>
    <alternativeName>
        <fullName evidence="9">DNA 3'-5' helicase BLM</fullName>
    </alternativeName>
</protein>
<keyword evidence="6" id="KW-0539">Nucleus</keyword>
<keyword evidence="5" id="KW-0413">Isomerase</keyword>
<dbReference type="GO" id="GO:0005634">
    <property type="term" value="C:nucleus"/>
    <property type="evidence" value="ECO:0007669"/>
    <property type="project" value="TreeGrafter"/>
</dbReference>
<dbReference type="PROSITE" id="PS51192">
    <property type="entry name" value="HELICASE_ATP_BIND_1"/>
    <property type="match status" value="1"/>
</dbReference>
<keyword evidence="2" id="KW-0547">Nucleotide-binding</keyword>
<dbReference type="EC" id="5.6.2.4" evidence="8"/>
<dbReference type="EMBL" id="CACRXK020003984">
    <property type="protein sequence ID" value="CAB4001016.1"/>
    <property type="molecule type" value="Genomic_DNA"/>
</dbReference>
<dbReference type="Pfam" id="PF00271">
    <property type="entry name" value="Helicase_C"/>
    <property type="match status" value="1"/>
</dbReference>
<evidence type="ECO:0000256" key="7">
    <source>
        <dbReference type="ARBA" id="ARBA00034617"/>
    </source>
</evidence>
<evidence type="ECO:0000256" key="2">
    <source>
        <dbReference type="ARBA" id="ARBA00022741"/>
    </source>
</evidence>
<dbReference type="GO" id="GO:0043138">
    <property type="term" value="F:3'-5' DNA helicase activity"/>
    <property type="evidence" value="ECO:0007669"/>
    <property type="project" value="UniProtKB-EC"/>
</dbReference>
<dbReference type="GO" id="GO:0000724">
    <property type="term" value="P:double-strand break repair via homologous recombination"/>
    <property type="evidence" value="ECO:0007669"/>
    <property type="project" value="TreeGrafter"/>
</dbReference>
<dbReference type="PANTHER" id="PTHR13710:SF153">
    <property type="entry name" value="RECQ-LIKE DNA HELICASE BLM"/>
    <property type="match status" value="1"/>
</dbReference>
<organism evidence="10 11">
    <name type="scientific">Paramuricea clavata</name>
    <name type="common">Red gorgonian</name>
    <name type="synonym">Violescent sea-whip</name>
    <dbReference type="NCBI Taxonomy" id="317549"/>
    <lineage>
        <taxon>Eukaryota</taxon>
        <taxon>Metazoa</taxon>
        <taxon>Cnidaria</taxon>
        <taxon>Anthozoa</taxon>
        <taxon>Octocorallia</taxon>
        <taxon>Malacalcyonacea</taxon>
        <taxon>Plexauridae</taxon>
        <taxon>Paramuricea</taxon>
    </lineage>
</organism>
<comment type="catalytic activity">
    <reaction evidence="7">
        <text>Couples ATP hydrolysis with the unwinding of duplex DNA by translocating in the 3'-5' direction.</text>
        <dbReference type="EC" id="5.6.2.4"/>
    </reaction>
</comment>
<keyword evidence="4" id="KW-0238">DNA-binding</keyword>
<dbReference type="PROSITE" id="PS51194">
    <property type="entry name" value="HELICASE_CTER"/>
    <property type="match status" value="1"/>
</dbReference>
<sequence length="613" mass="68188">MDVDFSQAIRKSISFSLESFPNIKELKAVQEDAIISFVRRRDVFGVLPTGYGKSLIFQLIPGICRYLNKTGFPYPSNPILIVICPLNALIESHLKELSACGVSACSLSDGSVNIDDLIAGKFSIVLASPEAIVDNTKWRNMLQEPLFQENIFGLVTDEAHVVPKWGKGNAKERKAAFRQCFFRLGEVRSLLPLGTPVLALTATATPKVKKETMEGLSLKPDTHLISVTPNRPNIYLYKAKVNDSLECFDWSIDNIKLKKNTTPKTIVYCKSQKECGKIFRHFKSNLKEDLYFPEGAEKVSKNMVIGMFHANTLTKNKNRVSDSLFDPDGTCRVVFASTALGMGVNIKDIFQVIHYGPPRQADDFLQEIGRAGRNGQAARSILFYKGNHLKKCDLNIKEYAQTSDKCLREIILKEFDETSTLLKSGTHDCCIICHTICLCSGSSCGVPLPTFGIANQADIVRNKKRTVTKQEKNELLELLIDYKKQLTDNCPVYLLSSESSTGFSDSLVKSVLKHCKFLFSIEDVVNLCSVYKRSHAVCILHMVRDVFEDFEFSECDSSDLDDLQELDLDFDFEYGGEYGYGTNGSNGTSSESGSSVESLCSDVSNVSGVAKFD</sequence>
<evidence type="ECO:0000256" key="3">
    <source>
        <dbReference type="ARBA" id="ARBA00022840"/>
    </source>
</evidence>
<dbReference type="SMART" id="SM00487">
    <property type="entry name" value="DEXDc"/>
    <property type="match status" value="1"/>
</dbReference>
<dbReference type="InterPro" id="IPR014001">
    <property type="entry name" value="Helicase_ATP-bd"/>
</dbReference>
<keyword evidence="3" id="KW-0067">ATP-binding</keyword>
<dbReference type="GO" id="GO:0005737">
    <property type="term" value="C:cytoplasm"/>
    <property type="evidence" value="ECO:0007669"/>
    <property type="project" value="TreeGrafter"/>
</dbReference>
<gene>
    <name evidence="10" type="ORF">PACLA_8A022738</name>
</gene>
<evidence type="ECO:0000256" key="9">
    <source>
        <dbReference type="ARBA" id="ARBA00044542"/>
    </source>
</evidence>
<dbReference type="InterPro" id="IPR027417">
    <property type="entry name" value="P-loop_NTPase"/>
</dbReference>
<evidence type="ECO:0000313" key="10">
    <source>
        <dbReference type="EMBL" id="CAB4001016.1"/>
    </source>
</evidence>
<name>A0A6S7HA26_PARCT</name>
<evidence type="ECO:0000256" key="8">
    <source>
        <dbReference type="ARBA" id="ARBA00034808"/>
    </source>
</evidence>
<comment type="similarity">
    <text evidence="1">Belongs to the helicase family. RecQ subfamily.</text>
</comment>
<proteinExistence type="inferred from homology"/>
<dbReference type="GO" id="GO:0003677">
    <property type="term" value="F:DNA binding"/>
    <property type="evidence" value="ECO:0007669"/>
    <property type="project" value="UniProtKB-KW"/>
</dbReference>
<comment type="caution">
    <text evidence="10">The sequence shown here is derived from an EMBL/GenBank/DDBJ whole genome shotgun (WGS) entry which is preliminary data.</text>
</comment>
<dbReference type="SMART" id="SM00490">
    <property type="entry name" value="HELICc"/>
    <property type="match status" value="1"/>
</dbReference>